<comment type="caution">
    <text evidence="1">The sequence shown here is derived from an EMBL/GenBank/DDBJ whole genome shotgun (WGS) entry which is preliminary data.</text>
</comment>
<sequence>MVIVECRGHDAARFNSIDNADGWEKDVVDMVKQKHGKRKITVSFESETLKAESAAEEHIRKFMPKIAGLDAVVNIGPMNISGLNFEMEKNQAESRVHSTALTDCGSDCGEACCSEI</sequence>
<gene>
    <name evidence="1" type="ORF">Taro_022513</name>
</gene>
<evidence type="ECO:0000313" key="2">
    <source>
        <dbReference type="Proteomes" id="UP000652761"/>
    </source>
</evidence>
<dbReference type="PANTHER" id="PTHR37738">
    <property type="entry name" value="OS03G0209700 PROTEIN"/>
    <property type="match status" value="1"/>
</dbReference>
<keyword evidence="2" id="KW-1185">Reference proteome</keyword>
<dbReference type="Proteomes" id="UP000652761">
    <property type="component" value="Unassembled WGS sequence"/>
</dbReference>
<dbReference type="EMBL" id="NMUH01001191">
    <property type="protein sequence ID" value="MQL89930.1"/>
    <property type="molecule type" value="Genomic_DNA"/>
</dbReference>
<dbReference type="OrthoDB" id="1898337at2759"/>
<organism evidence="1 2">
    <name type="scientific">Colocasia esculenta</name>
    <name type="common">Wild taro</name>
    <name type="synonym">Arum esculentum</name>
    <dbReference type="NCBI Taxonomy" id="4460"/>
    <lineage>
        <taxon>Eukaryota</taxon>
        <taxon>Viridiplantae</taxon>
        <taxon>Streptophyta</taxon>
        <taxon>Embryophyta</taxon>
        <taxon>Tracheophyta</taxon>
        <taxon>Spermatophyta</taxon>
        <taxon>Magnoliopsida</taxon>
        <taxon>Liliopsida</taxon>
        <taxon>Araceae</taxon>
        <taxon>Aroideae</taxon>
        <taxon>Colocasieae</taxon>
        <taxon>Colocasia</taxon>
    </lineage>
</organism>
<dbReference type="AlphaFoldDB" id="A0A843V847"/>
<proteinExistence type="predicted"/>
<dbReference type="PANTHER" id="PTHR37738:SF1">
    <property type="entry name" value="OS03G0257000 PROTEIN"/>
    <property type="match status" value="1"/>
</dbReference>
<reference evidence="1" key="1">
    <citation type="submission" date="2017-07" db="EMBL/GenBank/DDBJ databases">
        <title>Taro Niue Genome Assembly and Annotation.</title>
        <authorList>
            <person name="Atibalentja N."/>
            <person name="Keating K."/>
            <person name="Fields C.J."/>
        </authorList>
    </citation>
    <scope>NUCLEOTIDE SEQUENCE</scope>
    <source>
        <strain evidence="1">Niue_2</strain>
        <tissue evidence="1">Leaf</tissue>
    </source>
</reference>
<protein>
    <submittedName>
        <fullName evidence="1">Uncharacterized protein</fullName>
    </submittedName>
</protein>
<accession>A0A843V847</accession>
<name>A0A843V847_COLES</name>
<evidence type="ECO:0000313" key="1">
    <source>
        <dbReference type="EMBL" id="MQL89930.1"/>
    </source>
</evidence>